<accession>A0A8R1UXI0</accession>
<evidence type="ECO:0000313" key="3">
    <source>
        <dbReference type="Proteomes" id="UP000005239"/>
    </source>
</evidence>
<evidence type="ECO:0000256" key="1">
    <source>
        <dbReference type="SAM" id="MobiDB-lite"/>
    </source>
</evidence>
<proteinExistence type="predicted"/>
<protein>
    <submittedName>
        <fullName evidence="2">Uncharacterized protein</fullName>
    </submittedName>
</protein>
<dbReference type="Proteomes" id="UP000005239">
    <property type="component" value="Unassembled WGS sequence"/>
</dbReference>
<evidence type="ECO:0000313" key="2">
    <source>
        <dbReference type="EnsemblMetazoa" id="PPA41412.1"/>
    </source>
</evidence>
<dbReference type="EnsemblMetazoa" id="PPA41412.1">
    <property type="protein sequence ID" value="PPA41412.1"/>
    <property type="gene ID" value="WBGene00279781"/>
</dbReference>
<organism evidence="2 3">
    <name type="scientific">Pristionchus pacificus</name>
    <name type="common">Parasitic nematode worm</name>
    <dbReference type="NCBI Taxonomy" id="54126"/>
    <lineage>
        <taxon>Eukaryota</taxon>
        <taxon>Metazoa</taxon>
        <taxon>Ecdysozoa</taxon>
        <taxon>Nematoda</taxon>
        <taxon>Chromadorea</taxon>
        <taxon>Rhabditida</taxon>
        <taxon>Rhabditina</taxon>
        <taxon>Diplogasteromorpha</taxon>
        <taxon>Diplogasteroidea</taxon>
        <taxon>Neodiplogasteridae</taxon>
        <taxon>Pristionchus</taxon>
    </lineage>
</organism>
<reference evidence="3" key="1">
    <citation type="journal article" date="2008" name="Nat. Genet.">
        <title>The Pristionchus pacificus genome provides a unique perspective on nematode lifestyle and parasitism.</title>
        <authorList>
            <person name="Dieterich C."/>
            <person name="Clifton S.W."/>
            <person name="Schuster L.N."/>
            <person name="Chinwalla A."/>
            <person name="Delehaunty K."/>
            <person name="Dinkelacker I."/>
            <person name="Fulton L."/>
            <person name="Fulton R."/>
            <person name="Godfrey J."/>
            <person name="Minx P."/>
            <person name="Mitreva M."/>
            <person name="Roeseler W."/>
            <person name="Tian H."/>
            <person name="Witte H."/>
            <person name="Yang S.P."/>
            <person name="Wilson R.K."/>
            <person name="Sommer R.J."/>
        </authorList>
    </citation>
    <scope>NUCLEOTIDE SEQUENCE [LARGE SCALE GENOMIC DNA]</scope>
    <source>
        <strain evidence="3">PS312</strain>
    </source>
</reference>
<sequence>MLVQSNIAVRSQPKINFTPHLVAIFLMQRLHVICVQLFLAILQMIGEQSEDSHSSESPSLPSDESRQMRRLAEIEAKMLRLVTSSLEKQQSNSSEHRRSRRSIPASCPPSPKLFAIDEESS</sequence>
<feature type="region of interest" description="Disordered" evidence="1">
    <location>
        <begin position="49"/>
        <end position="68"/>
    </location>
</feature>
<dbReference type="AlphaFoldDB" id="A0A8R1UXI0"/>
<reference evidence="2" key="2">
    <citation type="submission" date="2022-06" db="UniProtKB">
        <authorList>
            <consortium name="EnsemblMetazoa"/>
        </authorList>
    </citation>
    <scope>IDENTIFICATION</scope>
    <source>
        <strain evidence="2">PS312</strain>
    </source>
</reference>
<gene>
    <name evidence="2" type="primary">WBGene00279781</name>
</gene>
<feature type="region of interest" description="Disordered" evidence="1">
    <location>
        <begin position="85"/>
        <end position="121"/>
    </location>
</feature>
<keyword evidence="3" id="KW-1185">Reference proteome</keyword>
<name>A0A8R1UXI0_PRIPA</name>